<gene>
    <name evidence="2" type="ORF">Acy02nite_28190</name>
</gene>
<protein>
    <submittedName>
        <fullName evidence="2">Dipeptidase</fullName>
    </submittedName>
</protein>
<name>A0A919IG67_9ACTN</name>
<dbReference type="Gene3D" id="3.20.20.140">
    <property type="entry name" value="Metal-dependent hydrolases"/>
    <property type="match status" value="1"/>
</dbReference>
<evidence type="ECO:0000313" key="2">
    <source>
        <dbReference type="EMBL" id="GID64938.1"/>
    </source>
</evidence>
<dbReference type="InterPro" id="IPR008257">
    <property type="entry name" value="Pept_M19"/>
</dbReference>
<dbReference type="Pfam" id="PF01244">
    <property type="entry name" value="Peptidase_M19"/>
    <property type="match status" value="1"/>
</dbReference>
<dbReference type="PANTHER" id="PTHR10443">
    <property type="entry name" value="MICROSOMAL DIPEPTIDASE"/>
    <property type="match status" value="1"/>
</dbReference>
<dbReference type="Proteomes" id="UP000619479">
    <property type="component" value="Unassembled WGS sequence"/>
</dbReference>
<dbReference type="EMBL" id="BOMH01000019">
    <property type="protein sequence ID" value="GID64938.1"/>
    <property type="molecule type" value="Genomic_DNA"/>
</dbReference>
<dbReference type="AlphaFoldDB" id="A0A919IG67"/>
<comment type="caution">
    <text evidence="2">The sequence shown here is derived from an EMBL/GenBank/DDBJ whole genome shotgun (WGS) entry which is preliminary data.</text>
</comment>
<accession>A0A919IG67</accession>
<proteinExistence type="predicted"/>
<dbReference type="GO" id="GO:0070573">
    <property type="term" value="F:metallodipeptidase activity"/>
    <property type="evidence" value="ECO:0007669"/>
    <property type="project" value="InterPro"/>
</dbReference>
<dbReference type="RefSeq" id="WP_203740641.1">
    <property type="nucleotide sequence ID" value="NZ_BAAAUC010000044.1"/>
</dbReference>
<reference evidence="2" key="1">
    <citation type="submission" date="2021-01" db="EMBL/GenBank/DDBJ databases">
        <title>Whole genome shotgun sequence of Actinoplanes cyaneus NBRC 14990.</title>
        <authorList>
            <person name="Komaki H."/>
            <person name="Tamura T."/>
        </authorList>
    </citation>
    <scope>NUCLEOTIDE SEQUENCE</scope>
    <source>
        <strain evidence="2">NBRC 14990</strain>
    </source>
</reference>
<evidence type="ECO:0000256" key="1">
    <source>
        <dbReference type="SAM" id="MobiDB-lite"/>
    </source>
</evidence>
<organism evidence="2 3">
    <name type="scientific">Actinoplanes cyaneus</name>
    <dbReference type="NCBI Taxonomy" id="52696"/>
    <lineage>
        <taxon>Bacteria</taxon>
        <taxon>Bacillati</taxon>
        <taxon>Actinomycetota</taxon>
        <taxon>Actinomycetes</taxon>
        <taxon>Micromonosporales</taxon>
        <taxon>Micromonosporaceae</taxon>
        <taxon>Actinoplanes</taxon>
    </lineage>
</organism>
<dbReference type="PANTHER" id="PTHR10443:SF12">
    <property type="entry name" value="DIPEPTIDASE"/>
    <property type="match status" value="1"/>
</dbReference>
<dbReference type="InterPro" id="IPR032466">
    <property type="entry name" value="Metal_Hydrolase"/>
</dbReference>
<sequence length="405" mass="43291">MWIFDGHNDVAMRLRESHGSSVAGFDREQPGLHTDLPRLRAGNVGAQFWSVYVPSSLAEPEAVTHTMEQIDVVYRLLAEYPQALEAAFTADDVERIVAAGRIASLIGIEGGHCLARSPGVLRAFARLGVRYVTLTHNHHTAWADSAAAPPAAGGLTAEGLAMVREMQRIGVLVDLSHVATGTMHAALDEAAAPVVFSHSGARAVTDHQRNVPDDVLERVPANGGVVQIPFVAYFVSAAALDWYHAAEAEWERLGLPPIGYDWPRAPRAGESSPPAARLADQASEPAFRPWLAANPRPDATVADVADHVEHVRAVAGVDHVGLGADFDGASELPVGLGDVAGYPNLLAELSGRGWSDDDLRKLAHRNVLRVMRETEQHATEPLWPSARRATAGDSPVPADETSLTA</sequence>
<dbReference type="GO" id="GO:0006508">
    <property type="term" value="P:proteolysis"/>
    <property type="evidence" value="ECO:0007669"/>
    <property type="project" value="InterPro"/>
</dbReference>
<keyword evidence="3" id="KW-1185">Reference proteome</keyword>
<evidence type="ECO:0000313" key="3">
    <source>
        <dbReference type="Proteomes" id="UP000619479"/>
    </source>
</evidence>
<feature type="region of interest" description="Disordered" evidence="1">
    <location>
        <begin position="374"/>
        <end position="405"/>
    </location>
</feature>
<dbReference type="SUPFAM" id="SSF51556">
    <property type="entry name" value="Metallo-dependent hydrolases"/>
    <property type="match status" value="1"/>
</dbReference>
<dbReference type="CDD" id="cd01301">
    <property type="entry name" value="rDP_like"/>
    <property type="match status" value="1"/>
</dbReference>
<dbReference type="PROSITE" id="PS51365">
    <property type="entry name" value="RENAL_DIPEPTIDASE_2"/>
    <property type="match status" value="1"/>
</dbReference>